<evidence type="ECO:0000313" key="4">
    <source>
        <dbReference type="Proteomes" id="UP000306038"/>
    </source>
</evidence>
<gene>
    <name evidence="3" type="ORF">EK417_19820</name>
</gene>
<sequence length="381" mass="42298">MKVAKLLFSDGEWITERNDENLDYHKAQLILGYGARAIIEKSDFFLLLKKKFPNADIALSSSSGEIFSNEVHDNTIALTAIGFSRSQIKSTQIDIEDFQNSFDAGCALMQNLDKEDLKWVFVLSDGSKVNGSQLVEGINKIRPPHVLVSGGLAGDGDRFEKTSVGLNQTPKPNKIVAIGFYGDHLELSHSSCGGWESFGLERTVTQSYNNILYEIDHKNALDLYKKYLGKYAEELPGSALLFPLSIRSSEDDTHVVRTILSINEKNNMMIFAGDLPEGGKVRFMKANMDRLTDAASAAAKECLEINRNHSPKMAVIISCVGRKLVLGERISEEVEIVRDIFGPQTMISGFYSYGEISPLKPFDDCVLHNQTITITTLNETE</sequence>
<dbReference type="GO" id="GO:0016301">
    <property type="term" value="F:kinase activity"/>
    <property type="evidence" value="ECO:0007669"/>
    <property type="project" value="UniProtKB-KW"/>
</dbReference>
<reference evidence="3 4" key="1">
    <citation type="submission" date="2019-01" db="EMBL/GenBank/DDBJ databases">
        <authorList>
            <person name="B I."/>
            <person name="Ch S."/>
            <person name="Ch V.R."/>
        </authorList>
    </citation>
    <scope>NUCLEOTIDE SEQUENCE [LARGE SCALE GENOMIC DNA]</scope>
    <source>
        <strain evidence="3 4">JC507</strain>
    </source>
</reference>
<keyword evidence="3" id="KW-0418">Kinase</keyword>
<keyword evidence="4" id="KW-1185">Reference proteome</keyword>
<keyword evidence="3" id="KW-0808">Transferase</keyword>
<dbReference type="SMART" id="SM00897">
    <property type="entry name" value="FIST"/>
    <property type="match status" value="1"/>
</dbReference>
<accession>A0ABY2R293</accession>
<evidence type="ECO:0000259" key="2">
    <source>
        <dbReference type="SMART" id="SM01204"/>
    </source>
</evidence>
<evidence type="ECO:0000259" key="1">
    <source>
        <dbReference type="SMART" id="SM00897"/>
    </source>
</evidence>
<proteinExistence type="predicted"/>
<dbReference type="RefSeq" id="WP_076597221.1">
    <property type="nucleotide sequence ID" value="NZ_SDLV01000056.1"/>
</dbReference>
<evidence type="ECO:0000313" key="3">
    <source>
        <dbReference type="EMBL" id="THV56275.1"/>
    </source>
</evidence>
<dbReference type="PANTHER" id="PTHR40252">
    <property type="entry name" value="BLR0328 PROTEIN"/>
    <property type="match status" value="1"/>
</dbReference>
<feature type="domain" description="FIST C-domain" evidence="2">
    <location>
        <begin position="220"/>
        <end position="359"/>
    </location>
</feature>
<dbReference type="InterPro" id="IPR013702">
    <property type="entry name" value="FIST_domain_N"/>
</dbReference>
<organism evidence="3 4">
    <name type="scientific">Chryseobacterium candidae</name>
    <dbReference type="NCBI Taxonomy" id="1978493"/>
    <lineage>
        <taxon>Bacteria</taxon>
        <taxon>Pseudomonadati</taxon>
        <taxon>Bacteroidota</taxon>
        <taxon>Flavobacteriia</taxon>
        <taxon>Flavobacteriales</taxon>
        <taxon>Weeksellaceae</taxon>
        <taxon>Chryseobacterium group</taxon>
        <taxon>Chryseobacterium</taxon>
    </lineage>
</organism>
<comment type="caution">
    <text evidence="3">The sequence shown here is derived from an EMBL/GenBank/DDBJ whole genome shotgun (WGS) entry which is preliminary data.</text>
</comment>
<dbReference type="Proteomes" id="UP000306038">
    <property type="component" value="Unassembled WGS sequence"/>
</dbReference>
<protein>
    <submittedName>
        <fullName evidence="3">Histidine kinase</fullName>
    </submittedName>
</protein>
<dbReference type="SMART" id="SM01204">
    <property type="entry name" value="FIST_C"/>
    <property type="match status" value="1"/>
</dbReference>
<dbReference type="InterPro" id="IPR019494">
    <property type="entry name" value="FIST_C"/>
</dbReference>
<feature type="domain" description="FIST" evidence="1">
    <location>
        <begin position="26"/>
        <end position="219"/>
    </location>
</feature>
<dbReference type="Pfam" id="PF10442">
    <property type="entry name" value="FIST_C"/>
    <property type="match status" value="1"/>
</dbReference>
<dbReference type="Pfam" id="PF08495">
    <property type="entry name" value="FIST"/>
    <property type="match status" value="1"/>
</dbReference>
<dbReference type="PANTHER" id="PTHR40252:SF2">
    <property type="entry name" value="BLR0328 PROTEIN"/>
    <property type="match status" value="1"/>
</dbReference>
<name>A0ABY2R293_9FLAO</name>
<dbReference type="EMBL" id="SDLV01000056">
    <property type="protein sequence ID" value="THV56275.1"/>
    <property type="molecule type" value="Genomic_DNA"/>
</dbReference>